<evidence type="ECO:0000256" key="6">
    <source>
        <dbReference type="ARBA" id="ARBA00022842"/>
    </source>
</evidence>
<dbReference type="GO" id="GO:0042709">
    <property type="term" value="C:succinate-CoA ligase complex"/>
    <property type="evidence" value="ECO:0007669"/>
    <property type="project" value="TreeGrafter"/>
</dbReference>
<proteinExistence type="inferred from homology"/>
<accession>A0A7C2N9Z1</accession>
<organism evidence="9">
    <name type="scientific">Archaeoglobus fulgidus</name>
    <dbReference type="NCBI Taxonomy" id="2234"/>
    <lineage>
        <taxon>Archaea</taxon>
        <taxon>Methanobacteriati</taxon>
        <taxon>Methanobacteriota</taxon>
        <taxon>Archaeoglobi</taxon>
        <taxon>Archaeoglobales</taxon>
        <taxon>Archaeoglobaceae</taxon>
        <taxon>Archaeoglobus</taxon>
    </lineage>
</organism>
<dbReference type="PANTHER" id="PTHR11815">
    <property type="entry name" value="SUCCINYL-COA SYNTHETASE BETA CHAIN"/>
    <property type="match status" value="1"/>
</dbReference>
<dbReference type="GO" id="GO:0004775">
    <property type="term" value="F:succinate-CoA ligase (ADP-forming) activity"/>
    <property type="evidence" value="ECO:0007669"/>
    <property type="project" value="UniProtKB-UniRule"/>
</dbReference>
<name>A0A7C2N9Z1_ARCFL</name>
<dbReference type="InterPro" id="IPR005811">
    <property type="entry name" value="SUCC_ACL_C"/>
</dbReference>
<dbReference type="InterPro" id="IPR005809">
    <property type="entry name" value="Succ_CoA_ligase-like_bsu"/>
</dbReference>
<dbReference type="Pfam" id="PF08442">
    <property type="entry name" value="ATP-grasp_2"/>
    <property type="match status" value="1"/>
</dbReference>
<feature type="binding site" evidence="7">
    <location>
        <position position="204"/>
    </location>
    <ligand>
        <name>Mg(2+)</name>
        <dbReference type="ChEBI" id="CHEBI:18420"/>
    </ligand>
</feature>
<dbReference type="HAMAP" id="MF_00558">
    <property type="entry name" value="Succ_CoA_beta"/>
    <property type="match status" value="1"/>
</dbReference>
<dbReference type="PANTHER" id="PTHR11815:SF10">
    <property type="entry name" value="SUCCINATE--COA LIGASE [GDP-FORMING] SUBUNIT BETA, MITOCHONDRIAL"/>
    <property type="match status" value="1"/>
</dbReference>
<dbReference type="FunFam" id="3.30.470.20:FF:000002">
    <property type="entry name" value="Succinate--CoA ligase [ADP-forming] subunit beta"/>
    <property type="match status" value="1"/>
</dbReference>
<feature type="binding site" evidence="7">
    <location>
        <position position="99"/>
    </location>
    <ligand>
        <name>ATP</name>
        <dbReference type="ChEBI" id="CHEBI:30616"/>
    </ligand>
</feature>
<comment type="function">
    <text evidence="7">Succinyl-CoA synthetase functions in the citric acid cycle (TCA), coupling the hydrolysis of succinyl-CoA to the synthesis of either ATP or GTP and thus represents the only step of substrate-level phosphorylation in the TCA. The beta subunit provides nucleotide specificity of the enzyme and binds the substrate succinate, while the binding sites for coenzyme A and phosphate are found in the alpha subunit.</text>
</comment>
<protein>
    <recommendedName>
        <fullName evidence="7">Succinate--CoA ligase [ADP-forming] subunit beta</fullName>
        <ecNumber evidence="7">6.2.1.5</ecNumber>
    </recommendedName>
    <alternativeName>
        <fullName evidence="7">Succinyl-CoA synthetase subunit beta</fullName>
        <shortName evidence="7">SCS-beta</shortName>
    </alternativeName>
</protein>
<feature type="domain" description="ATP-grasp" evidence="8">
    <location>
        <begin position="9"/>
        <end position="237"/>
    </location>
</feature>
<keyword evidence="4 7" id="KW-0547">Nucleotide-binding</keyword>
<dbReference type="InterPro" id="IPR013815">
    <property type="entry name" value="ATP_grasp_subdomain_1"/>
</dbReference>
<dbReference type="Gene3D" id="3.30.1490.20">
    <property type="entry name" value="ATP-grasp fold, A domain"/>
    <property type="match status" value="1"/>
</dbReference>
<dbReference type="InterPro" id="IPR013650">
    <property type="entry name" value="ATP-grasp_succ-CoA_synth-type"/>
</dbReference>
<dbReference type="PIRSF" id="PIRSF001554">
    <property type="entry name" value="SucCS_beta"/>
    <property type="match status" value="1"/>
</dbReference>
<feature type="binding site" evidence="7">
    <location>
        <position position="191"/>
    </location>
    <ligand>
        <name>Mg(2+)</name>
        <dbReference type="ChEBI" id="CHEBI:18420"/>
    </ligand>
</feature>
<keyword evidence="2 7" id="KW-0436">Ligase</keyword>
<dbReference type="Pfam" id="PF00549">
    <property type="entry name" value="Ligase_CoA"/>
    <property type="match status" value="1"/>
</dbReference>
<comment type="pathway">
    <text evidence="7">Carbohydrate metabolism; tricarboxylic acid cycle; succinate from succinyl-CoA (ligase route): step 1/1.</text>
</comment>
<dbReference type="GO" id="GO:0006099">
    <property type="term" value="P:tricarboxylic acid cycle"/>
    <property type="evidence" value="ECO:0007669"/>
    <property type="project" value="UniProtKB-UniRule"/>
</dbReference>
<dbReference type="Gene3D" id="3.30.470.20">
    <property type="entry name" value="ATP-grasp fold, B domain"/>
    <property type="match status" value="1"/>
</dbReference>
<comment type="subunit">
    <text evidence="7">Heterotetramer of two alpha and two beta subunits.</text>
</comment>
<dbReference type="EC" id="6.2.1.5" evidence="7"/>
<dbReference type="Gene3D" id="3.40.50.261">
    <property type="entry name" value="Succinyl-CoA synthetase domains"/>
    <property type="match status" value="1"/>
</dbReference>
<keyword evidence="6 7" id="KW-0460">Magnesium</keyword>
<dbReference type="GO" id="GO:0000287">
    <property type="term" value="F:magnesium ion binding"/>
    <property type="evidence" value="ECO:0007669"/>
    <property type="project" value="UniProtKB-UniRule"/>
</dbReference>
<evidence type="ECO:0000256" key="4">
    <source>
        <dbReference type="ARBA" id="ARBA00022741"/>
    </source>
</evidence>
<dbReference type="GO" id="GO:0006104">
    <property type="term" value="P:succinyl-CoA metabolic process"/>
    <property type="evidence" value="ECO:0007669"/>
    <property type="project" value="TreeGrafter"/>
</dbReference>
<dbReference type="InterPro" id="IPR016102">
    <property type="entry name" value="Succinyl-CoA_synth-like"/>
</dbReference>
<keyword evidence="5 7" id="KW-0067">ATP-binding</keyword>
<dbReference type="PROSITE" id="PS50975">
    <property type="entry name" value="ATP_GRASP"/>
    <property type="match status" value="1"/>
</dbReference>
<evidence type="ECO:0000256" key="3">
    <source>
        <dbReference type="ARBA" id="ARBA00022723"/>
    </source>
</evidence>
<evidence type="ECO:0000256" key="7">
    <source>
        <dbReference type="HAMAP-Rule" id="MF_00558"/>
    </source>
</evidence>
<sequence>MRLHEYQAKQIFSKHGIRIPRGELANSVEEVRKIAEKLGGKVVLKSQVLVGGRGKAGGIKKAYSVDEAVEKAREMFGSVLKGHVVEKIYVEEMMDIQREMYAGFTLDRTNKGIAAILSSVGGMDIEEIAVRHPEKIARITINPKWGLWDYQIRELLLNSETPKEYWNEVTSILKALYSILIHYEAELVEINPLVVTPAGLVAADARLNIDDSALFRHRDLERLRDYTEADQMERIAMEKGLNYVKLDGNVGVLANGAGMAMATMDLVYIYGGKPANFLDIGGGASGEVVKEAMNLILSDRNVRVVFINIFGGITRCDEVARGLVEVLGDVSIPVVLRLAGTNEVEGRKIMEEFAKDRPNFHIVETMEEGAEMAVKLAGGE</sequence>
<dbReference type="FunFam" id="3.40.50.261:FF:000007">
    <property type="entry name" value="Succinate--CoA ligase [ADP-forming] subunit beta"/>
    <property type="match status" value="1"/>
</dbReference>
<feature type="binding site" evidence="7">
    <location>
        <position position="94"/>
    </location>
    <ligand>
        <name>ATP</name>
        <dbReference type="ChEBI" id="CHEBI:30616"/>
    </ligand>
</feature>
<dbReference type="InterPro" id="IPR017866">
    <property type="entry name" value="Succ-CoA_synthase_bsu_CS"/>
</dbReference>
<comment type="catalytic activity">
    <reaction evidence="7">
        <text>GTP + succinate + CoA = succinyl-CoA + GDP + phosphate</text>
        <dbReference type="Rhea" id="RHEA:22120"/>
        <dbReference type="ChEBI" id="CHEBI:30031"/>
        <dbReference type="ChEBI" id="CHEBI:37565"/>
        <dbReference type="ChEBI" id="CHEBI:43474"/>
        <dbReference type="ChEBI" id="CHEBI:57287"/>
        <dbReference type="ChEBI" id="CHEBI:57292"/>
        <dbReference type="ChEBI" id="CHEBI:58189"/>
    </reaction>
</comment>
<dbReference type="UniPathway" id="UPA00223">
    <property type="reaction ID" value="UER00999"/>
</dbReference>
<feature type="binding site" evidence="7">
    <location>
        <position position="255"/>
    </location>
    <ligand>
        <name>substrate</name>
        <note>ligand shared with subunit alpha</note>
    </ligand>
</feature>
<dbReference type="NCBIfam" id="TIGR01016">
    <property type="entry name" value="sucCoAbeta"/>
    <property type="match status" value="1"/>
</dbReference>
<dbReference type="EMBL" id="DSCQ01000119">
    <property type="protein sequence ID" value="HET22179.1"/>
    <property type="molecule type" value="Genomic_DNA"/>
</dbReference>
<feature type="binding site" evidence="7">
    <location>
        <position position="45"/>
    </location>
    <ligand>
        <name>ATP</name>
        <dbReference type="ChEBI" id="CHEBI:30616"/>
    </ligand>
</feature>
<dbReference type="GO" id="GO:0005524">
    <property type="term" value="F:ATP binding"/>
    <property type="evidence" value="ECO:0007669"/>
    <property type="project" value="UniProtKB-UniRule"/>
</dbReference>
<evidence type="ECO:0000256" key="1">
    <source>
        <dbReference type="ARBA" id="ARBA00022532"/>
    </source>
</evidence>
<feature type="binding site" evidence="7">
    <location>
        <begin position="312"/>
        <end position="314"/>
    </location>
    <ligand>
        <name>substrate</name>
        <note>ligand shared with subunit alpha</note>
    </ligand>
</feature>
<dbReference type="SUPFAM" id="SSF56059">
    <property type="entry name" value="Glutathione synthetase ATP-binding domain-like"/>
    <property type="match status" value="1"/>
</dbReference>
<comment type="catalytic activity">
    <reaction evidence="7">
        <text>succinate + ATP + CoA = succinyl-CoA + ADP + phosphate</text>
        <dbReference type="Rhea" id="RHEA:17661"/>
        <dbReference type="ChEBI" id="CHEBI:30031"/>
        <dbReference type="ChEBI" id="CHEBI:30616"/>
        <dbReference type="ChEBI" id="CHEBI:43474"/>
        <dbReference type="ChEBI" id="CHEBI:57287"/>
        <dbReference type="ChEBI" id="CHEBI:57292"/>
        <dbReference type="ChEBI" id="CHEBI:456216"/>
        <dbReference type="EC" id="6.2.1.5"/>
    </reaction>
</comment>
<comment type="similarity">
    <text evidence="7">Belongs to the succinate/malate CoA ligase beta subunit family.</text>
</comment>
<dbReference type="InterPro" id="IPR011761">
    <property type="entry name" value="ATP-grasp"/>
</dbReference>
<dbReference type="AlphaFoldDB" id="A0A7C2N9Z1"/>
<evidence type="ECO:0000313" key="9">
    <source>
        <dbReference type="EMBL" id="HET22179.1"/>
    </source>
</evidence>
<keyword evidence="1 7" id="KW-0816">Tricarboxylic acid cycle</keyword>
<dbReference type="NCBIfam" id="NF001913">
    <property type="entry name" value="PRK00696.1"/>
    <property type="match status" value="1"/>
</dbReference>
<evidence type="ECO:0000256" key="5">
    <source>
        <dbReference type="ARBA" id="ARBA00022840"/>
    </source>
</evidence>
<gene>
    <name evidence="7" type="primary">sucC</name>
    <name evidence="9" type="ORF">ENN70_09095</name>
</gene>
<comment type="caution">
    <text evidence="9">The sequence shown here is derived from an EMBL/GenBank/DDBJ whole genome shotgun (WGS) entry which is preliminary data.</text>
</comment>
<keyword evidence="3 7" id="KW-0479">Metal-binding</keyword>
<feature type="binding site" evidence="7">
    <location>
        <begin position="52"/>
        <end position="54"/>
    </location>
    <ligand>
        <name>ATP</name>
        <dbReference type="ChEBI" id="CHEBI:30616"/>
    </ligand>
</feature>
<dbReference type="PROSITE" id="PS01217">
    <property type="entry name" value="SUCCINYL_COA_LIG_3"/>
    <property type="match status" value="1"/>
</dbReference>
<evidence type="ECO:0000256" key="2">
    <source>
        <dbReference type="ARBA" id="ARBA00022598"/>
    </source>
</evidence>
<feature type="binding site" evidence="7">
    <location>
        <position position="91"/>
    </location>
    <ligand>
        <name>ATP</name>
        <dbReference type="ChEBI" id="CHEBI:30616"/>
    </ligand>
</feature>
<reference evidence="9" key="1">
    <citation type="journal article" date="2020" name="mSystems">
        <title>Genome- and Community-Level Interaction Insights into Carbon Utilization and Element Cycling Functions of Hydrothermarchaeota in Hydrothermal Sediment.</title>
        <authorList>
            <person name="Zhou Z."/>
            <person name="Liu Y."/>
            <person name="Xu W."/>
            <person name="Pan J."/>
            <person name="Luo Z.H."/>
            <person name="Li M."/>
        </authorList>
    </citation>
    <scope>NUCLEOTIDE SEQUENCE [LARGE SCALE GENOMIC DNA]</scope>
    <source>
        <strain evidence="9">SpSt-12</strain>
    </source>
</reference>
<comment type="cofactor">
    <cofactor evidence="7">
        <name>Mg(2+)</name>
        <dbReference type="ChEBI" id="CHEBI:18420"/>
    </cofactor>
    <text evidence="7">Binds 1 Mg(2+) ion per subunit.</text>
</comment>
<evidence type="ECO:0000259" key="8">
    <source>
        <dbReference type="PROSITE" id="PS50975"/>
    </source>
</evidence>
<dbReference type="SUPFAM" id="SSF52210">
    <property type="entry name" value="Succinyl-CoA synthetase domains"/>
    <property type="match status" value="1"/>
</dbReference>